<evidence type="ECO:0000256" key="4">
    <source>
        <dbReference type="ARBA" id="ARBA00022679"/>
    </source>
</evidence>
<keyword evidence="4" id="KW-0808">Transferase</keyword>
<dbReference type="Gene3D" id="1.10.287.130">
    <property type="match status" value="1"/>
</dbReference>
<dbReference type="InterPro" id="IPR005467">
    <property type="entry name" value="His_kinase_dom"/>
</dbReference>
<protein>
    <recommendedName>
        <fullName evidence="2">histidine kinase</fullName>
        <ecNumber evidence="2">2.7.13.3</ecNumber>
    </recommendedName>
</protein>
<dbReference type="HOGENOM" id="CLU_000445_114_71_0"/>
<dbReference type="FunFam" id="3.30.565.10:FF:000006">
    <property type="entry name" value="Sensor histidine kinase WalK"/>
    <property type="match status" value="1"/>
</dbReference>
<dbReference type="PROSITE" id="PS50110">
    <property type="entry name" value="RESPONSE_REGULATORY"/>
    <property type="match status" value="1"/>
</dbReference>
<evidence type="ECO:0000256" key="1">
    <source>
        <dbReference type="ARBA" id="ARBA00000085"/>
    </source>
</evidence>
<dbReference type="SMART" id="SM00448">
    <property type="entry name" value="REC"/>
    <property type="match status" value="1"/>
</dbReference>
<dbReference type="STRING" id="1499966.U14_02554"/>
<evidence type="ECO:0000256" key="5">
    <source>
        <dbReference type="ARBA" id="ARBA00022777"/>
    </source>
</evidence>
<dbReference type="SUPFAM" id="SSF55874">
    <property type="entry name" value="ATPase domain of HSP90 chaperone/DNA topoisomerase II/histidine kinase"/>
    <property type="match status" value="1"/>
</dbReference>
<dbReference type="PANTHER" id="PTHR43547:SF2">
    <property type="entry name" value="HYBRID SIGNAL TRANSDUCTION HISTIDINE KINASE C"/>
    <property type="match status" value="1"/>
</dbReference>
<dbReference type="InterPro" id="IPR036890">
    <property type="entry name" value="HATPase_C_sf"/>
</dbReference>
<dbReference type="CDD" id="cd00082">
    <property type="entry name" value="HisKA"/>
    <property type="match status" value="1"/>
</dbReference>
<dbReference type="CDD" id="cd19920">
    <property type="entry name" value="REC_PA4781-like"/>
    <property type="match status" value="1"/>
</dbReference>
<keyword evidence="7" id="KW-0175">Coiled coil</keyword>
<keyword evidence="3 6" id="KW-0597">Phosphoprotein</keyword>
<dbReference type="SMART" id="SM00387">
    <property type="entry name" value="HATPase_c"/>
    <property type="match status" value="1"/>
</dbReference>
<gene>
    <name evidence="10" type="ORF">U14_02554</name>
</gene>
<accession>A0A081BLP5</accession>
<sequence>MSAQSSMPHKVLIVDDKIENIAILIHVLERVGFELLVAKNGQEVFDVFQHASPDIILLDVMMPDISGFEVCRRLKANEQTRDIPVIFLSALIEQIDKLKGFELGAVDYITKPFQHDEVLARVRTHLTMRDLQKRLQESNQRLQERTNELEVTNKELRNFAYIVSHDLKAPLRGISQLSTWLIQDHGDSLAQEGKELLDLLINRVKRMDSLIDGILAYSRAGRLVETVDEIDLNLLLADVIKSLMPPTNIQVTCETSLPTLKGNTTQIAQVFQNLLSNAMKFMDKPEGRIQIGCREDEHFWRFWIADNGPGIAPQYHERIFQIFQTLNSTSENSESSGVGLSIVKKVIETYGGKIWVESALGSGSTFWLTYPKNIAVHNLHTS</sequence>
<keyword evidence="11" id="KW-1185">Reference proteome</keyword>
<proteinExistence type="predicted"/>
<name>A0A081BLP5_9BACT</name>
<organism evidence="10">
    <name type="scientific">Candidatus Moduliflexus flocculans</name>
    <dbReference type="NCBI Taxonomy" id="1499966"/>
    <lineage>
        <taxon>Bacteria</taxon>
        <taxon>Candidatus Moduliflexota</taxon>
        <taxon>Candidatus Moduliflexia</taxon>
        <taxon>Candidatus Moduliflexales</taxon>
        <taxon>Candidatus Moduliflexaceae</taxon>
    </lineage>
</organism>
<evidence type="ECO:0000256" key="7">
    <source>
        <dbReference type="SAM" id="Coils"/>
    </source>
</evidence>
<evidence type="ECO:0000259" key="8">
    <source>
        <dbReference type="PROSITE" id="PS50109"/>
    </source>
</evidence>
<feature type="domain" description="Histidine kinase" evidence="8">
    <location>
        <begin position="162"/>
        <end position="374"/>
    </location>
</feature>
<feature type="coiled-coil region" evidence="7">
    <location>
        <begin position="128"/>
        <end position="159"/>
    </location>
</feature>
<reference evidence="10" key="1">
    <citation type="journal article" date="2015" name="PeerJ">
        <title>First genomic representation of candidate bacterial phylum KSB3 points to enhanced environmental sensing as a trigger of wastewater bulking.</title>
        <authorList>
            <person name="Sekiguchi Y."/>
            <person name="Ohashi A."/>
            <person name="Parks D.H."/>
            <person name="Yamauchi T."/>
            <person name="Tyson G.W."/>
            <person name="Hugenholtz P."/>
        </authorList>
    </citation>
    <scope>NUCLEOTIDE SEQUENCE [LARGE SCALE GENOMIC DNA]</scope>
</reference>
<dbReference type="SUPFAM" id="SSF52172">
    <property type="entry name" value="CheY-like"/>
    <property type="match status" value="1"/>
</dbReference>
<dbReference type="InterPro" id="IPR001789">
    <property type="entry name" value="Sig_transdc_resp-reg_receiver"/>
</dbReference>
<evidence type="ECO:0000313" key="10">
    <source>
        <dbReference type="EMBL" id="GAK51311.1"/>
    </source>
</evidence>
<evidence type="ECO:0000259" key="9">
    <source>
        <dbReference type="PROSITE" id="PS50110"/>
    </source>
</evidence>
<comment type="catalytic activity">
    <reaction evidence="1">
        <text>ATP + protein L-histidine = ADP + protein N-phospho-L-histidine.</text>
        <dbReference type="EC" id="2.7.13.3"/>
    </reaction>
</comment>
<evidence type="ECO:0000313" key="11">
    <source>
        <dbReference type="Proteomes" id="UP000030700"/>
    </source>
</evidence>
<dbReference type="SUPFAM" id="SSF47384">
    <property type="entry name" value="Homodimeric domain of signal transducing histidine kinase"/>
    <property type="match status" value="1"/>
</dbReference>
<dbReference type="PROSITE" id="PS50109">
    <property type="entry name" value="HIS_KIN"/>
    <property type="match status" value="1"/>
</dbReference>
<dbReference type="InterPro" id="IPR003594">
    <property type="entry name" value="HATPase_dom"/>
</dbReference>
<dbReference type="EC" id="2.7.13.3" evidence="2"/>
<dbReference type="Pfam" id="PF00512">
    <property type="entry name" value="HisKA"/>
    <property type="match status" value="1"/>
</dbReference>
<dbReference type="Pfam" id="PF00072">
    <property type="entry name" value="Response_reg"/>
    <property type="match status" value="1"/>
</dbReference>
<dbReference type="Gene3D" id="6.10.250.690">
    <property type="match status" value="1"/>
</dbReference>
<dbReference type="EMBL" id="DF820457">
    <property type="protein sequence ID" value="GAK51311.1"/>
    <property type="molecule type" value="Genomic_DNA"/>
</dbReference>
<dbReference type="InterPro" id="IPR011006">
    <property type="entry name" value="CheY-like_superfamily"/>
</dbReference>
<dbReference type="PANTHER" id="PTHR43547">
    <property type="entry name" value="TWO-COMPONENT HISTIDINE KINASE"/>
    <property type="match status" value="1"/>
</dbReference>
<dbReference type="InterPro" id="IPR004358">
    <property type="entry name" value="Sig_transdc_His_kin-like_C"/>
</dbReference>
<dbReference type="Gene3D" id="3.30.565.10">
    <property type="entry name" value="Histidine kinase-like ATPase, C-terminal domain"/>
    <property type="match status" value="1"/>
</dbReference>
<feature type="modified residue" description="4-aspartylphosphate" evidence="6">
    <location>
        <position position="59"/>
    </location>
</feature>
<dbReference type="InterPro" id="IPR036097">
    <property type="entry name" value="HisK_dim/P_sf"/>
</dbReference>
<dbReference type="AlphaFoldDB" id="A0A081BLP5"/>
<dbReference type="Pfam" id="PF02518">
    <property type="entry name" value="HATPase_c"/>
    <property type="match status" value="1"/>
</dbReference>
<dbReference type="GO" id="GO:0000155">
    <property type="term" value="F:phosphorelay sensor kinase activity"/>
    <property type="evidence" value="ECO:0007669"/>
    <property type="project" value="InterPro"/>
</dbReference>
<dbReference type="PRINTS" id="PR00344">
    <property type="entry name" value="BCTRLSENSOR"/>
</dbReference>
<dbReference type="Proteomes" id="UP000030700">
    <property type="component" value="Unassembled WGS sequence"/>
</dbReference>
<keyword evidence="5 10" id="KW-0418">Kinase</keyword>
<evidence type="ECO:0000256" key="6">
    <source>
        <dbReference type="PROSITE-ProRule" id="PRU00169"/>
    </source>
</evidence>
<evidence type="ECO:0000256" key="3">
    <source>
        <dbReference type="ARBA" id="ARBA00022553"/>
    </source>
</evidence>
<dbReference type="InterPro" id="IPR003661">
    <property type="entry name" value="HisK_dim/P_dom"/>
</dbReference>
<feature type="domain" description="Response regulatory" evidence="9">
    <location>
        <begin position="10"/>
        <end position="126"/>
    </location>
</feature>
<evidence type="ECO:0000256" key="2">
    <source>
        <dbReference type="ARBA" id="ARBA00012438"/>
    </source>
</evidence>
<dbReference type="Gene3D" id="3.40.50.2300">
    <property type="match status" value="1"/>
</dbReference>
<dbReference type="SMART" id="SM00388">
    <property type="entry name" value="HisKA"/>
    <property type="match status" value="1"/>
</dbReference>